<accession>A0A644W4F6</accession>
<dbReference type="AlphaFoldDB" id="A0A644W4F6"/>
<organism evidence="1">
    <name type="scientific">bioreactor metagenome</name>
    <dbReference type="NCBI Taxonomy" id="1076179"/>
    <lineage>
        <taxon>unclassified sequences</taxon>
        <taxon>metagenomes</taxon>
        <taxon>ecological metagenomes</taxon>
    </lineage>
</organism>
<protein>
    <submittedName>
        <fullName evidence="1">Uncharacterized protein</fullName>
    </submittedName>
</protein>
<dbReference type="EMBL" id="VSSQ01000619">
    <property type="protein sequence ID" value="MPL98634.1"/>
    <property type="molecule type" value="Genomic_DNA"/>
</dbReference>
<gene>
    <name evidence="1" type="ORF">SDC9_44840</name>
</gene>
<evidence type="ECO:0000313" key="1">
    <source>
        <dbReference type="EMBL" id="MPL98634.1"/>
    </source>
</evidence>
<comment type="caution">
    <text evidence="1">The sequence shown here is derived from an EMBL/GenBank/DDBJ whole genome shotgun (WGS) entry which is preliminary data.</text>
</comment>
<sequence>MQEKSKSAGYTTAIPLLGKLYIRESLRFPSLERLHTISYKQLIIANKMTRNYLLLFEQASVKHININPGLQFLQQTTHWQFTKLNSCLI</sequence>
<reference evidence="1" key="1">
    <citation type="submission" date="2019-08" db="EMBL/GenBank/DDBJ databases">
        <authorList>
            <person name="Kucharzyk K."/>
            <person name="Murdoch R.W."/>
            <person name="Higgins S."/>
            <person name="Loffler F."/>
        </authorList>
    </citation>
    <scope>NUCLEOTIDE SEQUENCE</scope>
</reference>
<proteinExistence type="predicted"/>
<name>A0A644W4F6_9ZZZZ</name>